<feature type="domain" description="BTB" evidence="2">
    <location>
        <begin position="113"/>
        <end position="170"/>
    </location>
</feature>
<organism evidence="3 4">
    <name type="scientific">Septoria linicola</name>
    <dbReference type="NCBI Taxonomy" id="215465"/>
    <lineage>
        <taxon>Eukaryota</taxon>
        <taxon>Fungi</taxon>
        <taxon>Dikarya</taxon>
        <taxon>Ascomycota</taxon>
        <taxon>Pezizomycotina</taxon>
        <taxon>Dothideomycetes</taxon>
        <taxon>Dothideomycetidae</taxon>
        <taxon>Mycosphaerellales</taxon>
        <taxon>Mycosphaerellaceae</taxon>
        <taxon>Septoria</taxon>
    </lineage>
</organism>
<feature type="region of interest" description="Disordered" evidence="1">
    <location>
        <begin position="351"/>
        <end position="373"/>
    </location>
</feature>
<feature type="compositionally biased region" description="Low complexity" evidence="1">
    <location>
        <begin position="50"/>
        <end position="62"/>
    </location>
</feature>
<reference evidence="3" key="1">
    <citation type="submission" date="2022-06" db="EMBL/GenBank/DDBJ databases">
        <title>Complete genome sequences of two strains of the flax pathogen Septoria linicola.</title>
        <authorList>
            <person name="Lapalu N."/>
            <person name="Simon A."/>
            <person name="Demenou B."/>
            <person name="Paumier D."/>
            <person name="Guillot M.-P."/>
            <person name="Gout L."/>
            <person name="Valade R."/>
        </authorList>
    </citation>
    <scope>NUCLEOTIDE SEQUENCE</scope>
    <source>
        <strain evidence="3">SE15195</strain>
    </source>
</reference>
<dbReference type="PROSITE" id="PS50097">
    <property type="entry name" value="BTB"/>
    <property type="match status" value="1"/>
</dbReference>
<dbReference type="CDD" id="cd18186">
    <property type="entry name" value="BTB_POZ_ZBTB_KLHL-like"/>
    <property type="match status" value="1"/>
</dbReference>
<dbReference type="InterPro" id="IPR000210">
    <property type="entry name" value="BTB/POZ_dom"/>
</dbReference>
<dbReference type="Gene3D" id="3.30.710.10">
    <property type="entry name" value="Potassium Channel Kv1.1, Chain A"/>
    <property type="match status" value="1"/>
</dbReference>
<evidence type="ECO:0000259" key="2">
    <source>
        <dbReference type="PROSITE" id="PS50097"/>
    </source>
</evidence>
<accession>A0A9Q9AW14</accession>
<dbReference type="SUPFAM" id="SSF54695">
    <property type="entry name" value="POZ domain"/>
    <property type="match status" value="1"/>
</dbReference>
<sequence>MPKRWSFSRTAKGASGFFRSQDDQASSRPMSDVIYEHPAQAAQVQARDTQASQRPQQPPAAANTSRPRRDPQPGPTAAASEPRRESPASSKNVEGMYTNTLNIAALFDDATYSDIEVVSNTGGRSFHCHKLVLNLNSNLVHDYLRQNAALGTLIVNIPTEMLAVVLQFVYLQQYPDIDKVTTQAHDWAKHHDVLQGANSFGVIPLARQADMRCMVALEKITKAQEAYDAAVFLHERGQRVKVAVVKQVHQELMRGDRSVAREMHRNPIFTTSASTSQAPAPRPTPNARELQEMTMIYCNHCNTQAVYELGSARKMRCSHPQCEYAMNEEQISCWISGQDYGNLKPSVRLADRNAERNQRTPLRNDGSHYQRRR</sequence>
<dbReference type="InterPro" id="IPR011333">
    <property type="entry name" value="SKP1/BTB/POZ_sf"/>
</dbReference>
<feature type="region of interest" description="Disordered" evidence="1">
    <location>
        <begin position="1"/>
        <end position="93"/>
    </location>
</feature>
<evidence type="ECO:0000313" key="4">
    <source>
        <dbReference type="Proteomes" id="UP001056384"/>
    </source>
</evidence>
<dbReference type="EMBL" id="CP099422">
    <property type="protein sequence ID" value="USW52992.1"/>
    <property type="molecule type" value="Genomic_DNA"/>
</dbReference>
<dbReference type="AlphaFoldDB" id="A0A9Q9AW14"/>
<protein>
    <submittedName>
        <fullName evidence="3">BTB/POZ domain-containing protein</fullName>
    </submittedName>
</protein>
<dbReference type="Proteomes" id="UP001056384">
    <property type="component" value="Chromosome 5"/>
</dbReference>
<evidence type="ECO:0000313" key="3">
    <source>
        <dbReference type="EMBL" id="USW52992.1"/>
    </source>
</evidence>
<dbReference type="Pfam" id="PF00651">
    <property type="entry name" value="BTB"/>
    <property type="match status" value="1"/>
</dbReference>
<name>A0A9Q9AW14_9PEZI</name>
<evidence type="ECO:0000256" key="1">
    <source>
        <dbReference type="SAM" id="MobiDB-lite"/>
    </source>
</evidence>
<keyword evidence="4" id="KW-1185">Reference proteome</keyword>
<gene>
    <name evidence="3" type="ORF">Slin15195_G063110</name>
</gene>
<proteinExistence type="predicted"/>